<gene>
    <name evidence="1" type="ORF">HL667_31740</name>
</gene>
<proteinExistence type="predicted"/>
<accession>A0ABX2CN39</accession>
<protein>
    <recommendedName>
        <fullName evidence="3">Transposase</fullName>
    </recommendedName>
</protein>
<comment type="caution">
    <text evidence="1">The sequence shown here is derived from an EMBL/GenBank/DDBJ whole genome shotgun (WGS) entry which is preliminary data.</text>
</comment>
<dbReference type="Proteomes" id="UP000886476">
    <property type="component" value="Unassembled WGS sequence"/>
</dbReference>
<evidence type="ECO:0008006" key="3">
    <source>
        <dbReference type="Google" id="ProtNLM"/>
    </source>
</evidence>
<sequence>MTGQKRSEGQGLRSSGKSVRALCAQMAEMRAAVAKTRRSGRIEFVHKIKLISHTSPRSREIAFHFSEIMHDVRILPR</sequence>
<keyword evidence="2" id="KW-1185">Reference proteome</keyword>
<evidence type="ECO:0000313" key="1">
    <source>
        <dbReference type="EMBL" id="NPU69614.1"/>
    </source>
</evidence>
<name>A0ABX2CN39_9BRAD</name>
<evidence type="ECO:0000313" key="2">
    <source>
        <dbReference type="Proteomes" id="UP000886476"/>
    </source>
</evidence>
<organism evidence="1 2">
    <name type="scientific">Bradyrhizobium aeschynomenes</name>
    <dbReference type="NCBI Taxonomy" id="2734909"/>
    <lineage>
        <taxon>Bacteria</taxon>
        <taxon>Pseudomonadati</taxon>
        <taxon>Pseudomonadota</taxon>
        <taxon>Alphaproteobacteria</taxon>
        <taxon>Hyphomicrobiales</taxon>
        <taxon>Nitrobacteraceae</taxon>
        <taxon>Bradyrhizobium</taxon>
    </lineage>
</organism>
<dbReference type="EMBL" id="JABFDN010000020">
    <property type="protein sequence ID" value="NPU69614.1"/>
    <property type="molecule type" value="Genomic_DNA"/>
</dbReference>
<reference evidence="1" key="1">
    <citation type="submission" date="2020-05" db="EMBL/GenBank/DDBJ databases">
        <title>Nod-independent and nitrogen-fixing Bradyrhizobium aeschynomene sp. nov. isolated from nodules of Aeschynomene indica.</title>
        <authorList>
            <person name="Zhang Z."/>
        </authorList>
    </citation>
    <scope>NUCLEOTIDE SEQUENCE</scope>
    <source>
        <strain evidence="1">83012</strain>
    </source>
</reference>
<dbReference type="RefSeq" id="WP_172114807.1">
    <property type="nucleotide sequence ID" value="NZ_JABFDN010000020.1"/>
</dbReference>